<protein>
    <submittedName>
        <fullName evidence="2">Uncharacterized protein</fullName>
    </submittedName>
</protein>
<feature type="compositionally biased region" description="Polar residues" evidence="1">
    <location>
        <begin position="32"/>
        <end position="62"/>
    </location>
</feature>
<reference evidence="2" key="1">
    <citation type="journal article" date="2019" name="bioRxiv">
        <title>The Genome of the Zebra Mussel, Dreissena polymorpha: A Resource for Invasive Species Research.</title>
        <authorList>
            <person name="McCartney M.A."/>
            <person name="Auch B."/>
            <person name="Kono T."/>
            <person name="Mallez S."/>
            <person name="Zhang Y."/>
            <person name="Obille A."/>
            <person name="Becker A."/>
            <person name="Abrahante J.E."/>
            <person name="Garbe J."/>
            <person name="Badalamenti J.P."/>
            <person name="Herman A."/>
            <person name="Mangelson H."/>
            <person name="Liachko I."/>
            <person name="Sullivan S."/>
            <person name="Sone E.D."/>
            <person name="Koren S."/>
            <person name="Silverstein K.A.T."/>
            <person name="Beckman K.B."/>
            <person name="Gohl D.M."/>
        </authorList>
    </citation>
    <scope>NUCLEOTIDE SEQUENCE</scope>
    <source>
        <strain evidence="2">Duluth1</strain>
        <tissue evidence="2">Whole animal</tissue>
    </source>
</reference>
<accession>A0A9D4RJZ9</accession>
<name>A0A9D4RJZ9_DREPO</name>
<evidence type="ECO:0000256" key="1">
    <source>
        <dbReference type="SAM" id="MobiDB-lite"/>
    </source>
</evidence>
<keyword evidence="3" id="KW-1185">Reference proteome</keyword>
<dbReference type="EMBL" id="JAIWYP010000002">
    <property type="protein sequence ID" value="KAH3869207.1"/>
    <property type="molecule type" value="Genomic_DNA"/>
</dbReference>
<organism evidence="2 3">
    <name type="scientific">Dreissena polymorpha</name>
    <name type="common">Zebra mussel</name>
    <name type="synonym">Mytilus polymorpha</name>
    <dbReference type="NCBI Taxonomy" id="45954"/>
    <lineage>
        <taxon>Eukaryota</taxon>
        <taxon>Metazoa</taxon>
        <taxon>Spiralia</taxon>
        <taxon>Lophotrochozoa</taxon>
        <taxon>Mollusca</taxon>
        <taxon>Bivalvia</taxon>
        <taxon>Autobranchia</taxon>
        <taxon>Heteroconchia</taxon>
        <taxon>Euheterodonta</taxon>
        <taxon>Imparidentia</taxon>
        <taxon>Neoheterodontei</taxon>
        <taxon>Myida</taxon>
        <taxon>Dreissenoidea</taxon>
        <taxon>Dreissenidae</taxon>
        <taxon>Dreissena</taxon>
    </lineage>
</organism>
<feature type="region of interest" description="Disordered" evidence="1">
    <location>
        <begin position="1"/>
        <end position="76"/>
    </location>
</feature>
<sequence length="76" mass="9042">MIRLRSRHHRLNAHMHTNTDWHRHRPVRVAQKTKQLNTSSKDANVTTRSELQSDPRTQPSTRNPKETWMTLDGPRH</sequence>
<evidence type="ECO:0000313" key="2">
    <source>
        <dbReference type="EMBL" id="KAH3869207.1"/>
    </source>
</evidence>
<dbReference type="Proteomes" id="UP000828390">
    <property type="component" value="Unassembled WGS sequence"/>
</dbReference>
<dbReference type="AlphaFoldDB" id="A0A9D4RJZ9"/>
<feature type="compositionally biased region" description="Basic residues" evidence="1">
    <location>
        <begin position="1"/>
        <end position="13"/>
    </location>
</feature>
<gene>
    <name evidence="2" type="ORF">DPMN_032368</name>
</gene>
<reference evidence="2" key="2">
    <citation type="submission" date="2020-11" db="EMBL/GenBank/DDBJ databases">
        <authorList>
            <person name="McCartney M.A."/>
            <person name="Auch B."/>
            <person name="Kono T."/>
            <person name="Mallez S."/>
            <person name="Becker A."/>
            <person name="Gohl D.M."/>
            <person name="Silverstein K.A.T."/>
            <person name="Koren S."/>
            <person name="Bechman K.B."/>
            <person name="Herman A."/>
            <person name="Abrahante J.E."/>
            <person name="Garbe J."/>
        </authorList>
    </citation>
    <scope>NUCLEOTIDE SEQUENCE</scope>
    <source>
        <strain evidence="2">Duluth1</strain>
        <tissue evidence="2">Whole animal</tissue>
    </source>
</reference>
<evidence type="ECO:0000313" key="3">
    <source>
        <dbReference type="Proteomes" id="UP000828390"/>
    </source>
</evidence>
<proteinExistence type="predicted"/>
<comment type="caution">
    <text evidence="2">The sequence shown here is derived from an EMBL/GenBank/DDBJ whole genome shotgun (WGS) entry which is preliminary data.</text>
</comment>